<dbReference type="EMBL" id="VLTJ01000046">
    <property type="protein sequence ID" value="TSH88249.1"/>
    <property type="molecule type" value="Genomic_DNA"/>
</dbReference>
<keyword evidence="8" id="KW-1185">Reference proteome</keyword>
<accession>A0A556A5T9</accession>
<dbReference type="Gene3D" id="3.40.50.300">
    <property type="entry name" value="P-loop containing nucleotide triphosphate hydrolases"/>
    <property type="match status" value="1"/>
</dbReference>
<evidence type="ECO:0000259" key="6">
    <source>
        <dbReference type="PROSITE" id="PS50893"/>
    </source>
</evidence>
<dbReference type="InterPro" id="IPR027417">
    <property type="entry name" value="P-loop_NTPase"/>
</dbReference>
<comment type="caution">
    <text evidence="7">The sequence shown here is derived from an EMBL/GenBank/DDBJ whole genome shotgun (WGS) entry which is preliminary data.</text>
</comment>
<evidence type="ECO:0000313" key="8">
    <source>
        <dbReference type="Proteomes" id="UP000318405"/>
    </source>
</evidence>
<dbReference type="GO" id="GO:0005524">
    <property type="term" value="F:ATP binding"/>
    <property type="evidence" value="ECO:0007669"/>
    <property type="project" value="UniProtKB-KW"/>
</dbReference>
<feature type="domain" description="ABC transporter" evidence="6">
    <location>
        <begin position="46"/>
        <end position="280"/>
    </location>
</feature>
<dbReference type="InterPro" id="IPR050166">
    <property type="entry name" value="ABC_transporter_ATP-bind"/>
</dbReference>
<dbReference type="Pfam" id="PF00005">
    <property type="entry name" value="ABC_tran"/>
    <property type="match status" value="1"/>
</dbReference>
<dbReference type="SUPFAM" id="SSF52540">
    <property type="entry name" value="P-loop containing nucleoside triphosphate hydrolases"/>
    <property type="match status" value="1"/>
</dbReference>
<sequence length="320" mass="34921">MNANAQRWRAHAGPADPALADAGAASARQLFIDKEVTVTDTPSNALRISDVSKHFASEQAEGGVLQVLAGIDLDIPAGRFVSIVGASGCGKSTLLRLVLGLDDAYEGEIRLDGRRLHGTGPERGIVFQDHRLFPWLTVAQNVEVGLRNAPLTKAEKRELVAEHIALVGLQGFEASYPHQISGGMAQRVAIARGLVNRPRVLLLDEPFGALDALTRSRLQIELQRIWEREGITMLLVTHDVEEAVFLGDEVVVMQPHPGRIRRIVDVDLPHPRNRSDPRFIALRDDVMSDFLDPAVAGSDTARAPVHARIPLGLADVRMAW</sequence>
<protein>
    <submittedName>
        <fullName evidence="7">ABC transporter ATP-binding protein</fullName>
    </submittedName>
</protein>
<evidence type="ECO:0000256" key="2">
    <source>
        <dbReference type="ARBA" id="ARBA00022448"/>
    </source>
</evidence>
<dbReference type="InterPro" id="IPR003593">
    <property type="entry name" value="AAA+_ATPase"/>
</dbReference>
<keyword evidence="4" id="KW-0547">Nucleotide-binding</keyword>
<dbReference type="AlphaFoldDB" id="A0A556A5T9"/>
<evidence type="ECO:0000256" key="4">
    <source>
        <dbReference type="ARBA" id="ARBA00022741"/>
    </source>
</evidence>
<keyword evidence="3" id="KW-1003">Cell membrane</keyword>
<dbReference type="OrthoDB" id="8683598at2"/>
<dbReference type="InterPro" id="IPR017871">
    <property type="entry name" value="ABC_transporter-like_CS"/>
</dbReference>
<comment type="similarity">
    <text evidence="1">Belongs to the ABC transporter superfamily.</text>
</comment>
<dbReference type="Proteomes" id="UP000318405">
    <property type="component" value="Unassembled WGS sequence"/>
</dbReference>
<evidence type="ECO:0000256" key="1">
    <source>
        <dbReference type="ARBA" id="ARBA00005417"/>
    </source>
</evidence>
<evidence type="ECO:0000256" key="5">
    <source>
        <dbReference type="ARBA" id="ARBA00022840"/>
    </source>
</evidence>
<evidence type="ECO:0000256" key="3">
    <source>
        <dbReference type="ARBA" id="ARBA00022475"/>
    </source>
</evidence>
<dbReference type="CDD" id="cd03293">
    <property type="entry name" value="ABC_NrtD_SsuB_transporters"/>
    <property type="match status" value="1"/>
</dbReference>
<dbReference type="PROSITE" id="PS50893">
    <property type="entry name" value="ABC_TRANSPORTER_2"/>
    <property type="match status" value="1"/>
</dbReference>
<keyword evidence="5 7" id="KW-0067">ATP-binding</keyword>
<dbReference type="SMART" id="SM00382">
    <property type="entry name" value="AAA"/>
    <property type="match status" value="1"/>
</dbReference>
<reference evidence="7 8" key="1">
    <citation type="submission" date="2019-07" db="EMBL/GenBank/DDBJ databases">
        <title>Qingshengfaniella alkalisoli gen. nov., sp. nov., isolated from saline soil.</title>
        <authorList>
            <person name="Xu L."/>
            <person name="Huang X.-X."/>
            <person name="Sun J.-Q."/>
        </authorList>
    </citation>
    <scope>NUCLEOTIDE SEQUENCE [LARGE SCALE GENOMIC DNA]</scope>
    <source>
        <strain evidence="7 8">DSM 27279</strain>
    </source>
</reference>
<proteinExistence type="inferred from homology"/>
<dbReference type="PANTHER" id="PTHR42788">
    <property type="entry name" value="TAURINE IMPORT ATP-BINDING PROTEIN-RELATED"/>
    <property type="match status" value="1"/>
</dbReference>
<evidence type="ECO:0000313" key="7">
    <source>
        <dbReference type="EMBL" id="TSH88249.1"/>
    </source>
</evidence>
<dbReference type="InterPro" id="IPR003439">
    <property type="entry name" value="ABC_transporter-like_ATP-bd"/>
</dbReference>
<dbReference type="PANTHER" id="PTHR42788:SF13">
    <property type="entry name" value="ALIPHATIC SULFONATES IMPORT ATP-BINDING PROTEIN SSUB"/>
    <property type="match status" value="1"/>
</dbReference>
<gene>
    <name evidence="7" type="ORF">FOZ76_27060</name>
</gene>
<keyword evidence="2" id="KW-0813">Transport</keyword>
<organism evidence="7 8">
    <name type="scientific">Verticiella sediminum</name>
    <dbReference type="NCBI Taxonomy" id="1247510"/>
    <lineage>
        <taxon>Bacteria</taxon>
        <taxon>Pseudomonadati</taxon>
        <taxon>Pseudomonadota</taxon>
        <taxon>Betaproteobacteria</taxon>
        <taxon>Burkholderiales</taxon>
        <taxon>Alcaligenaceae</taxon>
        <taxon>Verticiella</taxon>
    </lineage>
</organism>
<dbReference type="PROSITE" id="PS00211">
    <property type="entry name" value="ABC_TRANSPORTER_1"/>
    <property type="match status" value="1"/>
</dbReference>
<keyword evidence="3" id="KW-0472">Membrane</keyword>
<name>A0A556A5T9_9BURK</name>
<dbReference type="GO" id="GO:0016887">
    <property type="term" value="F:ATP hydrolysis activity"/>
    <property type="evidence" value="ECO:0007669"/>
    <property type="project" value="InterPro"/>
</dbReference>